<dbReference type="Proteomes" id="UP000778757">
    <property type="component" value="Unassembled WGS sequence"/>
</dbReference>
<evidence type="ECO:0000313" key="1">
    <source>
        <dbReference type="EMBL" id="NKJ68281.1"/>
    </source>
</evidence>
<sequence length="207" mass="23759">MTPYLLSQEESQTVTLLSNKALSSKQMWEDESVTDLKSRIKKHYIFEQNQACAYCKVELHTDNGMVWDTEHIIDKDSFPQWTFEPLNLCVSCKPCNIAKWNRTVTKSESYKSFPNKSANYRIVHAHFDNYEDHIEVGVPGVTYRYKSEKGRATIEICGLLRYHELGGRKDIDPILQAVLNYAGDRQTPEALEAALSYLSSKLGKDNQ</sequence>
<dbReference type="EMBL" id="SHOE01000009">
    <property type="protein sequence ID" value="NKJ68281.1"/>
    <property type="molecule type" value="Genomic_DNA"/>
</dbReference>
<evidence type="ECO:0000313" key="2">
    <source>
        <dbReference type="Proteomes" id="UP000778757"/>
    </source>
</evidence>
<name>A0ABX1HW43_9VIBR</name>
<evidence type="ECO:0008006" key="3">
    <source>
        <dbReference type="Google" id="ProtNLM"/>
    </source>
</evidence>
<dbReference type="RefSeq" id="WP_193447714.1">
    <property type="nucleotide sequence ID" value="NZ_SHOE01000009.1"/>
</dbReference>
<keyword evidence="2" id="KW-1185">Reference proteome</keyword>
<accession>A0ABX1HW43</accession>
<gene>
    <name evidence="1" type="ORF">EX191_10830</name>
</gene>
<organism evidence="1 2">
    <name type="scientific">Vibrio chemaguriensis</name>
    <dbReference type="NCBI Taxonomy" id="2527672"/>
    <lineage>
        <taxon>Bacteria</taxon>
        <taxon>Pseudomonadati</taxon>
        <taxon>Pseudomonadota</taxon>
        <taxon>Gammaproteobacteria</taxon>
        <taxon>Vibrionales</taxon>
        <taxon>Vibrionaceae</taxon>
        <taxon>Vibrio</taxon>
    </lineage>
</organism>
<dbReference type="Gene3D" id="1.10.30.50">
    <property type="match status" value="1"/>
</dbReference>
<comment type="caution">
    <text evidence="1">The sequence shown here is derived from an EMBL/GenBank/DDBJ whole genome shotgun (WGS) entry which is preliminary data.</text>
</comment>
<proteinExistence type="predicted"/>
<protein>
    <recommendedName>
        <fullName evidence="3">HNH endonuclease</fullName>
    </recommendedName>
</protein>
<reference evidence="1 2" key="1">
    <citation type="journal article" date="2019" name="Curr. Microbiol.">
        <title>Vibrio chemaguriensis sp. nov., from Sundarbans, Bay of Bengal.</title>
        <authorList>
            <person name="Ghosh A."/>
            <person name="Bhadury P."/>
        </authorList>
    </citation>
    <scope>NUCLEOTIDE SEQUENCE [LARGE SCALE GENOMIC DNA]</scope>
    <source>
        <strain evidence="1 2">Iso1</strain>
    </source>
</reference>